<keyword evidence="6" id="KW-1185">Reference proteome</keyword>
<evidence type="ECO:0000256" key="2">
    <source>
        <dbReference type="ARBA" id="ARBA00022679"/>
    </source>
</evidence>
<evidence type="ECO:0000313" key="5">
    <source>
        <dbReference type="EMBL" id="AXX90513.1"/>
    </source>
</evidence>
<dbReference type="InterPro" id="IPR001451">
    <property type="entry name" value="Hexapep"/>
</dbReference>
<organism evidence="5 6">
    <name type="scientific">Arcobacter suis CECT 7833</name>
    <dbReference type="NCBI Taxonomy" id="663365"/>
    <lineage>
        <taxon>Bacteria</taxon>
        <taxon>Pseudomonadati</taxon>
        <taxon>Campylobacterota</taxon>
        <taxon>Epsilonproteobacteria</taxon>
        <taxon>Campylobacterales</taxon>
        <taxon>Arcobacteraceae</taxon>
        <taxon>Arcobacter</taxon>
    </lineage>
</organism>
<dbReference type="AlphaFoldDB" id="A0AAD0STB1"/>
<dbReference type="PANTHER" id="PTHR43300:SF11">
    <property type="entry name" value="ACETYLTRANSFERASE RV3034C-RELATED"/>
    <property type="match status" value="1"/>
</dbReference>
<dbReference type="EMBL" id="CP032100">
    <property type="protein sequence ID" value="AXX90513.1"/>
    <property type="molecule type" value="Genomic_DNA"/>
</dbReference>
<dbReference type="InterPro" id="IPR018357">
    <property type="entry name" value="Hexapep_transf_CS"/>
</dbReference>
<dbReference type="PROSITE" id="PS00101">
    <property type="entry name" value="HEXAPEP_TRANSFERASES"/>
    <property type="match status" value="1"/>
</dbReference>
<dbReference type="Pfam" id="PF00132">
    <property type="entry name" value="Hexapep"/>
    <property type="match status" value="1"/>
</dbReference>
<keyword evidence="4" id="KW-0012">Acyltransferase</keyword>
<keyword evidence="3" id="KW-0677">Repeat</keyword>
<dbReference type="Gene3D" id="2.160.10.10">
    <property type="entry name" value="Hexapeptide repeat proteins"/>
    <property type="match status" value="1"/>
</dbReference>
<dbReference type="Proteomes" id="UP000263040">
    <property type="component" value="Chromosome"/>
</dbReference>
<dbReference type="KEGG" id="asui:ASUIS_2066"/>
<keyword evidence="2" id="KW-0808">Transferase</keyword>
<proteinExistence type="inferred from homology"/>
<protein>
    <submittedName>
        <fullName evidence="5">Acetyltransferase</fullName>
    </submittedName>
</protein>
<gene>
    <name evidence="5" type="ORF">ASUIS_2066</name>
</gene>
<dbReference type="CDD" id="cd03349">
    <property type="entry name" value="LbH_XAT"/>
    <property type="match status" value="1"/>
</dbReference>
<name>A0AAD0STB1_9BACT</name>
<reference evidence="5 6" key="1">
    <citation type="submission" date="2018-08" db="EMBL/GenBank/DDBJ databases">
        <title>Complete genome of the Arcobacter suis type strain LMG 26152.</title>
        <authorList>
            <person name="Miller W.G."/>
            <person name="Yee E."/>
            <person name="Bono J.L."/>
        </authorList>
    </citation>
    <scope>NUCLEOTIDE SEQUENCE [LARGE SCALE GENOMIC DNA]</scope>
    <source>
        <strain evidence="5 6">CECT 7833</strain>
    </source>
</reference>
<dbReference type="RefSeq" id="WP_118887102.1">
    <property type="nucleotide sequence ID" value="NZ_CP032100.1"/>
</dbReference>
<accession>A0AAD0STB1</accession>
<evidence type="ECO:0000256" key="1">
    <source>
        <dbReference type="ARBA" id="ARBA00007274"/>
    </source>
</evidence>
<comment type="similarity">
    <text evidence="1">Belongs to the transferase hexapeptide repeat family.</text>
</comment>
<dbReference type="PANTHER" id="PTHR43300">
    <property type="entry name" value="ACETYLTRANSFERASE"/>
    <property type="match status" value="1"/>
</dbReference>
<dbReference type="GO" id="GO:0016746">
    <property type="term" value="F:acyltransferase activity"/>
    <property type="evidence" value="ECO:0007669"/>
    <property type="project" value="UniProtKB-KW"/>
</dbReference>
<dbReference type="InterPro" id="IPR011004">
    <property type="entry name" value="Trimer_LpxA-like_sf"/>
</dbReference>
<dbReference type="SUPFAM" id="SSF51161">
    <property type="entry name" value="Trimeric LpxA-like enzymes"/>
    <property type="match status" value="1"/>
</dbReference>
<dbReference type="InterPro" id="IPR050179">
    <property type="entry name" value="Trans_hexapeptide_repeat"/>
</dbReference>
<evidence type="ECO:0000256" key="4">
    <source>
        <dbReference type="ARBA" id="ARBA00023315"/>
    </source>
</evidence>
<evidence type="ECO:0000256" key="3">
    <source>
        <dbReference type="ARBA" id="ARBA00022737"/>
    </source>
</evidence>
<sequence length="189" mass="21641">MIKKIKEFIKELRRPYYTNKKKRYKNFSIGNYTYGSPKIYANPKNFKIGKFCSIASDVVFYAGGEHNYNWISSYNFSPKFKCIPCTKSKGDVIIGNDVWLADGVLVLSGVTIGDGAVIAARSVVTKDVKPYEIVGGNPARHIKFRFSESQINSLLEIKWWNWDIEKIKANFDLILSPNIDDFISKHIKK</sequence>
<evidence type="ECO:0000313" key="6">
    <source>
        <dbReference type="Proteomes" id="UP000263040"/>
    </source>
</evidence>